<evidence type="ECO:0000313" key="12">
    <source>
        <dbReference type="Proteomes" id="UP000887567"/>
    </source>
</evidence>
<feature type="transmembrane region" description="Helical" evidence="9">
    <location>
        <begin position="115"/>
        <end position="136"/>
    </location>
</feature>
<dbReference type="SMART" id="SM01381">
    <property type="entry name" value="7TM_GPCR_Srsx"/>
    <property type="match status" value="1"/>
</dbReference>
<keyword evidence="12" id="KW-1185">Reference proteome</keyword>
<dbReference type="PRINTS" id="PR00237">
    <property type="entry name" value="GPCRRHODOPSN"/>
</dbReference>
<dbReference type="PANTHER" id="PTHR45695:SF9">
    <property type="entry name" value="LEUCOKININ RECEPTOR"/>
    <property type="match status" value="1"/>
</dbReference>
<dbReference type="EnsemblMetazoa" id="XM_021050888.2">
    <property type="protein sequence ID" value="XP_020906547.1"/>
    <property type="gene ID" value="LOC110244680"/>
</dbReference>
<dbReference type="Pfam" id="PF00001">
    <property type="entry name" value="7tm_1"/>
    <property type="match status" value="1"/>
</dbReference>
<comment type="subcellular location">
    <subcellularLocation>
        <location evidence="1">Membrane</location>
        <topology evidence="1">Multi-pass membrane protein</topology>
    </subcellularLocation>
</comment>
<dbReference type="Proteomes" id="UP000887567">
    <property type="component" value="Unplaced"/>
</dbReference>
<evidence type="ECO:0000256" key="6">
    <source>
        <dbReference type="ARBA" id="ARBA00023170"/>
    </source>
</evidence>
<feature type="transmembrane region" description="Helical" evidence="9">
    <location>
        <begin position="311"/>
        <end position="334"/>
    </location>
</feature>
<dbReference type="KEGG" id="epa:110244680"/>
<dbReference type="OMA" id="MEINNTR"/>
<dbReference type="GO" id="GO:0004930">
    <property type="term" value="F:G protein-coupled receptor activity"/>
    <property type="evidence" value="ECO:0007669"/>
    <property type="project" value="UniProtKB-KW"/>
</dbReference>
<evidence type="ECO:0000256" key="9">
    <source>
        <dbReference type="SAM" id="Phobius"/>
    </source>
</evidence>
<evidence type="ECO:0000259" key="10">
    <source>
        <dbReference type="PROSITE" id="PS50262"/>
    </source>
</evidence>
<dbReference type="PROSITE" id="PS00237">
    <property type="entry name" value="G_PROTEIN_RECEP_F1_1"/>
    <property type="match status" value="1"/>
</dbReference>
<dbReference type="SUPFAM" id="SSF81321">
    <property type="entry name" value="Family A G protein-coupled receptor-like"/>
    <property type="match status" value="1"/>
</dbReference>
<evidence type="ECO:0000256" key="1">
    <source>
        <dbReference type="ARBA" id="ARBA00004141"/>
    </source>
</evidence>
<keyword evidence="4 8" id="KW-0297">G-protein coupled receptor</keyword>
<dbReference type="InterPro" id="IPR017452">
    <property type="entry name" value="GPCR_Rhodpsn_7TM"/>
</dbReference>
<dbReference type="PANTHER" id="PTHR45695">
    <property type="entry name" value="LEUCOKININ RECEPTOR-RELATED"/>
    <property type="match status" value="1"/>
</dbReference>
<feature type="transmembrane region" description="Helical" evidence="9">
    <location>
        <begin position="272"/>
        <end position="291"/>
    </location>
</feature>
<evidence type="ECO:0000256" key="2">
    <source>
        <dbReference type="ARBA" id="ARBA00022692"/>
    </source>
</evidence>
<sequence length="381" mass="43737">MHNISTTLTPTPLTDFNITNPSSTCHLHKDSRLENVIKIVLYIVAMVVSLGGNTLLIYAVKQRKRMHTVTNFLIINMAAADLFITVFNMPTYLEILITQKYDWMGGPLGVLLCKLVLFIQGVSVTCSVLTLTVLSVHRFVSVFFPWKKLMNTKNVKFAIAGIWIASFLFISPLLYALNVMEHNRMLVCDERWSPLFDEKQAPKNYTIVLFVLLYMAPLLIMAVLYSCLIYKLWFRCPSELPASSYRRQSEEALSVSRVSSDDKSKHAKSKKLVLKMLVTVVVVFALCWLPMHVRSFFVFFSKDGLPCLPSFLEFIGYFLGHANSALNPCIYVSFSESYRHTFKTVLFKLCGKKKVKTPVKRPKRDVEVELQKKRLNYKYHL</sequence>
<dbReference type="RefSeq" id="XP_020906546.1">
    <property type="nucleotide sequence ID" value="XM_021050887.2"/>
</dbReference>
<reference evidence="11" key="1">
    <citation type="submission" date="2022-11" db="UniProtKB">
        <authorList>
            <consortium name="EnsemblMetazoa"/>
        </authorList>
    </citation>
    <scope>IDENTIFICATION</scope>
</reference>
<evidence type="ECO:0000313" key="11">
    <source>
        <dbReference type="EnsemblMetazoa" id="XP_020906545.1"/>
    </source>
</evidence>
<accession>A0A913XM67</accession>
<evidence type="ECO:0000256" key="8">
    <source>
        <dbReference type="RuleBase" id="RU000688"/>
    </source>
</evidence>
<dbReference type="InterPro" id="IPR000276">
    <property type="entry name" value="GPCR_Rhodpsn"/>
</dbReference>
<proteinExistence type="inferred from homology"/>
<evidence type="ECO:0000256" key="7">
    <source>
        <dbReference type="ARBA" id="ARBA00023224"/>
    </source>
</evidence>
<evidence type="ECO:0000256" key="3">
    <source>
        <dbReference type="ARBA" id="ARBA00022989"/>
    </source>
</evidence>
<dbReference type="EnsemblMetazoa" id="XM_021050887.2">
    <property type="protein sequence ID" value="XP_020906546.1"/>
    <property type="gene ID" value="LOC110244680"/>
</dbReference>
<dbReference type="GO" id="GO:0005886">
    <property type="term" value="C:plasma membrane"/>
    <property type="evidence" value="ECO:0007669"/>
    <property type="project" value="TreeGrafter"/>
</dbReference>
<keyword evidence="2 8" id="KW-0812">Transmembrane</keyword>
<feature type="domain" description="G-protein coupled receptors family 1 profile" evidence="10">
    <location>
        <begin position="52"/>
        <end position="331"/>
    </location>
</feature>
<feature type="transmembrane region" description="Helical" evidence="9">
    <location>
        <begin position="157"/>
        <end position="177"/>
    </location>
</feature>
<dbReference type="PROSITE" id="PS50262">
    <property type="entry name" value="G_PROTEIN_RECEP_F1_2"/>
    <property type="match status" value="1"/>
</dbReference>
<dbReference type="OrthoDB" id="5975505at2759"/>
<feature type="transmembrane region" description="Helical" evidence="9">
    <location>
        <begin position="205"/>
        <end position="230"/>
    </location>
</feature>
<dbReference type="RefSeq" id="XP_028516522.1">
    <property type="nucleotide sequence ID" value="XM_028660721.1"/>
</dbReference>
<keyword evidence="3 9" id="KW-1133">Transmembrane helix</keyword>
<name>A0A913XM67_EXADI</name>
<dbReference type="GeneID" id="110244680"/>
<keyword evidence="5 9" id="KW-0472">Membrane</keyword>
<dbReference type="Gene3D" id="1.20.1070.10">
    <property type="entry name" value="Rhodopsin 7-helix transmembrane proteins"/>
    <property type="match status" value="1"/>
</dbReference>
<feature type="transmembrane region" description="Helical" evidence="9">
    <location>
        <begin position="39"/>
        <end position="60"/>
    </location>
</feature>
<evidence type="ECO:0000256" key="4">
    <source>
        <dbReference type="ARBA" id="ARBA00023040"/>
    </source>
</evidence>
<keyword evidence="7 8" id="KW-0807">Transducer</keyword>
<dbReference type="EnsemblMetazoa" id="XM_021050886.2">
    <property type="protein sequence ID" value="XP_020906545.1"/>
    <property type="gene ID" value="LOC110244680"/>
</dbReference>
<dbReference type="AlphaFoldDB" id="A0A913XM67"/>
<dbReference type="RefSeq" id="XP_020906547.1">
    <property type="nucleotide sequence ID" value="XM_021050888.2"/>
</dbReference>
<organism evidence="11 12">
    <name type="scientific">Exaiptasia diaphana</name>
    <name type="common">Tropical sea anemone</name>
    <name type="synonym">Aiptasia pulchella</name>
    <dbReference type="NCBI Taxonomy" id="2652724"/>
    <lineage>
        <taxon>Eukaryota</taxon>
        <taxon>Metazoa</taxon>
        <taxon>Cnidaria</taxon>
        <taxon>Anthozoa</taxon>
        <taxon>Hexacorallia</taxon>
        <taxon>Actiniaria</taxon>
        <taxon>Aiptasiidae</taxon>
        <taxon>Exaiptasia</taxon>
    </lineage>
</organism>
<dbReference type="FunFam" id="1.20.1070.10:FF:000291">
    <property type="entry name" value="Predicted protein"/>
    <property type="match status" value="1"/>
</dbReference>
<dbReference type="EnsemblMetazoa" id="XM_028660721.1">
    <property type="protein sequence ID" value="XP_028516522.1"/>
    <property type="gene ID" value="LOC110244680"/>
</dbReference>
<comment type="similarity">
    <text evidence="8">Belongs to the G-protein coupled receptor 1 family.</text>
</comment>
<dbReference type="RefSeq" id="XP_020906545.1">
    <property type="nucleotide sequence ID" value="XM_021050886.2"/>
</dbReference>
<feature type="transmembrane region" description="Helical" evidence="9">
    <location>
        <begin position="72"/>
        <end position="95"/>
    </location>
</feature>
<keyword evidence="6 8" id="KW-0675">Receptor</keyword>
<evidence type="ECO:0000256" key="5">
    <source>
        <dbReference type="ARBA" id="ARBA00023136"/>
    </source>
</evidence>
<protein>
    <recommendedName>
        <fullName evidence="10">G-protein coupled receptors family 1 profile domain-containing protein</fullName>
    </recommendedName>
</protein>